<dbReference type="EnsemblFungi" id="MAPG_00400T0">
    <property type="protein sequence ID" value="MAPG_00400T0"/>
    <property type="gene ID" value="MAPG_00400"/>
</dbReference>
<dbReference type="EMBL" id="ADBL01000092">
    <property type="status" value="NOT_ANNOTATED_CDS"/>
    <property type="molecule type" value="Genomic_DNA"/>
</dbReference>
<evidence type="ECO:0000313" key="2">
    <source>
        <dbReference type="EMBL" id="KLU81309.1"/>
    </source>
</evidence>
<dbReference type="eggNOG" id="ENOG502RS5P">
    <property type="taxonomic scope" value="Eukaryota"/>
</dbReference>
<sequence length="251" mass="25494">MQGRALGTLLRGGSRDLASLGSLRPAPTIRLQYCAISTTSSLRSPDDSDPRQPSNPRERARAAAESLTGLSGGSTSEQTPLSERINRQFAAPTNVRSLPRRPLEHPGENNGGGGSMSGSGGSSNSGRGGGGPPRLVRPPSSLASRGAIVRAPSTLGRGGGGGLRGGSAGGVFAKLGGDTGGRGGGGGGGGRPGFRGGTRGEECAAGFDNRFSKGSDWTAISCIPGFGVHRLTTNRNHLWCRSDVYEQDCLP</sequence>
<reference evidence="4" key="1">
    <citation type="submission" date="2010-05" db="EMBL/GenBank/DDBJ databases">
        <title>The genome sequence of Magnaporthe poae strain ATCC 64411.</title>
        <authorList>
            <person name="Ma L.-J."/>
            <person name="Dead R."/>
            <person name="Young S."/>
            <person name="Zeng Q."/>
            <person name="Koehrsen M."/>
            <person name="Alvarado L."/>
            <person name="Berlin A."/>
            <person name="Chapman S.B."/>
            <person name="Chen Z."/>
            <person name="Freedman E."/>
            <person name="Gellesch M."/>
            <person name="Goldberg J."/>
            <person name="Griggs A."/>
            <person name="Gujja S."/>
            <person name="Heilman E.R."/>
            <person name="Heiman D."/>
            <person name="Hepburn T."/>
            <person name="Howarth C."/>
            <person name="Jen D."/>
            <person name="Larson L."/>
            <person name="Mehta T."/>
            <person name="Neiman D."/>
            <person name="Pearson M."/>
            <person name="Roberts A."/>
            <person name="Saif S."/>
            <person name="Shea T."/>
            <person name="Shenoy N."/>
            <person name="Sisk P."/>
            <person name="Stolte C."/>
            <person name="Sykes S."/>
            <person name="Walk T."/>
            <person name="White J."/>
            <person name="Yandava C."/>
            <person name="Haas B."/>
            <person name="Nusbaum C."/>
            <person name="Birren B."/>
        </authorList>
    </citation>
    <scope>NUCLEOTIDE SEQUENCE [LARGE SCALE GENOMIC DNA]</scope>
    <source>
        <strain evidence="4">ATCC 64411 / 73-15</strain>
    </source>
</reference>
<keyword evidence="4" id="KW-1185">Reference proteome</keyword>
<evidence type="ECO:0000313" key="4">
    <source>
        <dbReference type="Proteomes" id="UP000011715"/>
    </source>
</evidence>
<gene>
    <name evidence="2" type="ORF">MAPG_00400</name>
</gene>
<dbReference type="Proteomes" id="UP000011715">
    <property type="component" value="Unassembled WGS sequence"/>
</dbReference>
<evidence type="ECO:0000256" key="1">
    <source>
        <dbReference type="SAM" id="MobiDB-lite"/>
    </source>
</evidence>
<feature type="compositionally biased region" description="Low complexity" evidence="1">
    <location>
        <begin position="63"/>
        <end position="77"/>
    </location>
</feature>
<feature type="region of interest" description="Disordered" evidence="1">
    <location>
        <begin position="39"/>
        <end position="142"/>
    </location>
</feature>
<evidence type="ECO:0000313" key="3">
    <source>
        <dbReference type="EnsemblFungi" id="MAPG_00400T0"/>
    </source>
</evidence>
<feature type="compositionally biased region" description="Gly residues" evidence="1">
    <location>
        <begin position="109"/>
        <end position="132"/>
    </location>
</feature>
<reference evidence="2" key="2">
    <citation type="submission" date="2010-05" db="EMBL/GenBank/DDBJ databases">
        <title>The Genome Sequence of Magnaporthe poae strain ATCC 64411.</title>
        <authorList>
            <consortium name="The Broad Institute Genome Sequencing Platform"/>
            <consortium name="Broad Institute Genome Sequencing Center for Infectious Disease"/>
            <person name="Ma L.-J."/>
            <person name="Dead R."/>
            <person name="Young S."/>
            <person name="Zeng Q."/>
            <person name="Koehrsen M."/>
            <person name="Alvarado L."/>
            <person name="Berlin A."/>
            <person name="Chapman S.B."/>
            <person name="Chen Z."/>
            <person name="Freedman E."/>
            <person name="Gellesch M."/>
            <person name="Goldberg J."/>
            <person name="Griggs A."/>
            <person name="Gujja S."/>
            <person name="Heilman E.R."/>
            <person name="Heiman D."/>
            <person name="Hepburn T."/>
            <person name="Howarth C."/>
            <person name="Jen D."/>
            <person name="Larson L."/>
            <person name="Mehta T."/>
            <person name="Neiman D."/>
            <person name="Pearson M."/>
            <person name="Roberts A."/>
            <person name="Saif S."/>
            <person name="Shea T."/>
            <person name="Shenoy N."/>
            <person name="Sisk P."/>
            <person name="Stolte C."/>
            <person name="Sykes S."/>
            <person name="Walk T."/>
            <person name="White J."/>
            <person name="Yandava C."/>
            <person name="Haas B."/>
            <person name="Nusbaum C."/>
            <person name="Birren B."/>
        </authorList>
    </citation>
    <scope>NUCLEOTIDE SEQUENCE</scope>
    <source>
        <strain evidence="2">ATCC 64411</strain>
    </source>
</reference>
<dbReference type="AlphaFoldDB" id="A0A0C4DKW8"/>
<protein>
    <submittedName>
        <fullName evidence="2 3">Uncharacterized protein</fullName>
    </submittedName>
</protein>
<reference evidence="2" key="3">
    <citation type="submission" date="2011-03" db="EMBL/GenBank/DDBJ databases">
        <title>Annotation of Magnaporthe poae ATCC 64411.</title>
        <authorList>
            <person name="Ma L.-J."/>
            <person name="Dead R."/>
            <person name="Young S.K."/>
            <person name="Zeng Q."/>
            <person name="Gargeya S."/>
            <person name="Fitzgerald M."/>
            <person name="Haas B."/>
            <person name="Abouelleil A."/>
            <person name="Alvarado L."/>
            <person name="Arachchi H.M."/>
            <person name="Berlin A."/>
            <person name="Brown A."/>
            <person name="Chapman S.B."/>
            <person name="Chen Z."/>
            <person name="Dunbar C."/>
            <person name="Freedman E."/>
            <person name="Gearin G."/>
            <person name="Gellesch M."/>
            <person name="Goldberg J."/>
            <person name="Griggs A."/>
            <person name="Gujja S."/>
            <person name="Heiman D."/>
            <person name="Howarth C."/>
            <person name="Larson L."/>
            <person name="Lui A."/>
            <person name="MacDonald P.J.P."/>
            <person name="Mehta T."/>
            <person name="Montmayeur A."/>
            <person name="Murphy C."/>
            <person name="Neiman D."/>
            <person name="Pearson M."/>
            <person name="Priest M."/>
            <person name="Roberts A."/>
            <person name="Saif S."/>
            <person name="Shea T."/>
            <person name="Shenoy N."/>
            <person name="Sisk P."/>
            <person name="Stolte C."/>
            <person name="Sykes S."/>
            <person name="Yandava C."/>
            <person name="Wortman J."/>
            <person name="Nusbaum C."/>
            <person name="Birren B."/>
        </authorList>
    </citation>
    <scope>NUCLEOTIDE SEQUENCE</scope>
    <source>
        <strain evidence="2">ATCC 64411</strain>
    </source>
</reference>
<organism evidence="3 4">
    <name type="scientific">Magnaporthiopsis poae (strain ATCC 64411 / 73-15)</name>
    <name type="common">Kentucky bluegrass fungus</name>
    <name type="synonym">Magnaporthe poae</name>
    <dbReference type="NCBI Taxonomy" id="644358"/>
    <lineage>
        <taxon>Eukaryota</taxon>
        <taxon>Fungi</taxon>
        <taxon>Dikarya</taxon>
        <taxon>Ascomycota</taxon>
        <taxon>Pezizomycotina</taxon>
        <taxon>Sordariomycetes</taxon>
        <taxon>Sordariomycetidae</taxon>
        <taxon>Magnaporthales</taxon>
        <taxon>Magnaporthaceae</taxon>
        <taxon>Magnaporthiopsis</taxon>
    </lineage>
</organism>
<reference evidence="3" key="5">
    <citation type="submission" date="2015-06" db="UniProtKB">
        <authorList>
            <consortium name="EnsemblFungi"/>
        </authorList>
    </citation>
    <scope>IDENTIFICATION</scope>
    <source>
        <strain evidence="3">ATCC 64411</strain>
    </source>
</reference>
<name>A0A0C4DKW8_MAGP6</name>
<accession>A0A0C4DKW8</accession>
<feature type="compositionally biased region" description="Basic and acidic residues" evidence="1">
    <location>
        <begin position="44"/>
        <end position="62"/>
    </location>
</feature>
<dbReference type="EMBL" id="GL876966">
    <property type="protein sequence ID" value="KLU81309.1"/>
    <property type="molecule type" value="Genomic_DNA"/>
</dbReference>
<feature type="region of interest" description="Disordered" evidence="1">
    <location>
        <begin position="178"/>
        <end position="197"/>
    </location>
</feature>
<dbReference type="STRING" id="644358.A0A0C4DKW8"/>
<dbReference type="VEuPathDB" id="FungiDB:MAPG_00400"/>
<proteinExistence type="predicted"/>
<reference evidence="3" key="4">
    <citation type="journal article" date="2015" name="G3 (Bethesda)">
        <title>Genome sequences of three phytopathogenic species of the Magnaporthaceae family of fungi.</title>
        <authorList>
            <person name="Okagaki L.H."/>
            <person name="Nunes C.C."/>
            <person name="Sailsbery J."/>
            <person name="Clay B."/>
            <person name="Brown D."/>
            <person name="John T."/>
            <person name="Oh Y."/>
            <person name="Young N."/>
            <person name="Fitzgerald M."/>
            <person name="Haas B.J."/>
            <person name="Zeng Q."/>
            <person name="Young S."/>
            <person name="Adiconis X."/>
            <person name="Fan L."/>
            <person name="Levin J.Z."/>
            <person name="Mitchell T.K."/>
            <person name="Okubara P.A."/>
            <person name="Farman M.L."/>
            <person name="Kohn L.M."/>
            <person name="Birren B."/>
            <person name="Ma L.-J."/>
            <person name="Dean R.A."/>
        </authorList>
    </citation>
    <scope>NUCLEOTIDE SEQUENCE</scope>
    <source>
        <strain evidence="3">ATCC 64411 / 73-15</strain>
    </source>
</reference>